<organism evidence="3 4">
    <name type="scientific">Pseudoxanthomonas dokdonensis</name>
    <dbReference type="NCBI Taxonomy" id="344882"/>
    <lineage>
        <taxon>Bacteria</taxon>
        <taxon>Pseudomonadati</taxon>
        <taxon>Pseudomonadota</taxon>
        <taxon>Gammaproteobacteria</taxon>
        <taxon>Lysobacterales</taxon>
        <taxon>Lysobacteraceae</taxon>
        <taxon>Pseudoxanthomonas</taxon>
    </lineage>
</organism>
<evidence type="ECO:0000259" key="2">
    <source>
        <dbReference type="Pfam" id="PF04235"/>
    </source>
</evidence>
<evidence type="ECO:0000256" key="1">
    <source>
        <dbReference type="SAM" id="Phobius"/>
    </source>
</evidence>
<reference evidence="3 4" key="1">
    <citation type="submission" date="2015-05" db="EMBL/GenBank/DDBJ databases">
        <title>Genome sequencing and analysis of members of genus Stenotrophomonas.</title>
        <authorList>
            <person name="Patil P.P."/>
            <person name="Midha S."/>
            <person name="Patil P.B."/>
        </authorList>
    </citation>
    <scope>NUCLEOTIDE SEQUENCE [LARGE SCALE GENOMIC DNA]</scope>
    <source>
        <strain evidence="3 4">DSM 21858</strain>
    </source>
</reference>
<dbReference type="PATRIC" id="fig|344882.3.peg.1433"/>
<feature type="transmembrane region" description="Helical" evidence="1">
    <location>
        <begin position="267"/>
        <end position="285"/>
    </location>
</feature>
<feature type="transmembrane region" description="Helical" evidence="1">
    <location>
        <begin position="297"/>
        <end position="319"/>
    </location>
</feature>
<feature type="transmembrane region" description="Helical" evidence="1">
    <location>
        <begin position="222"/>
        <end position="247"/>
    </location>
</feature>
<dbReference type="STRING" id="344882.ABB29_15255"/>
<evidence type="ECO:0000313" key="3">
    <source>
        <dbReference type="EMBL" id="KRG67894.1"/>
    </source>
</evidence>
<comment type="caution">
    <text evidence="3">The sequence shown here is derived from an EMBL/GenBank/DDBJ whole genome shotgun (WGS) entry which is preliminary data.</text>
</comment>
<feature type="transmembrane region" description="Helical" evidence="1">
    <location>
        <begin position="370"/>
        <end position="391"/>
    </location>
</feature>
<keyword evidence="1" id="KW-0812">Transmembrane</keyword>
<dbReference type="Pfam" id="PF04235">
    <property type="entry name" value="DUF418"/>
    <property type="match status" value="1"/>
</dbReference>
<protein>
    <submittedName>
        <fullName evidence="3">Membrane protein</fullName>
    </submittedName>
</protein>
<sequence>MQQTSIAPLAPVTSGQRLQSLDVLRGFALLGILLMNIEAFVGPIAASFSGVDPVLSGKDRWMDALIYVLVQGKFFTLFSLLFGMGFAVMAQRAAAARRPLAGLYWRRSLVLLGIGLLHGLLLWSGDILLTYALLSLLLLAFADASTRTLLVVAVLSLLAPIAMMMALGLVGSLLQANPASAAQWQQLMAEQAGTVPALIEAQRLAYGSGSYAQANLQRVHDVVVSLSGLTFTGPLVFGMFLLGAWFVRSGVIANPAAHRLLFSRLRWLALPAGLGLMLASLWLQPTADYSRLDLASALAFSLSTAAGVLMCLGYTAWLLRGLQQPWLAHRFAWLAPAGRMALTNYLLQSLVCTLIFNGYGLGYYEQLPRFWQPLLVLLLFAVQVVVSRLWLQAFRFGPMEWLWRCLTYLAWQPLRRAGHIIPAKNA</sequence>
<gene>
    <name evidence="3" type="ORF">ABB29_15255</name>
</gene>
<dbReference type="PANTHER" id="PTHR30590">
    <property type="entry name" value="INNER MEMBRANE PROTEIN"/>
    <property type="match status" value="1"/>
</dbReference>
<feature type="domain" description="DUF418" evidence="2">
    <location>
        <begin position="247"/>
        <end position="409"/>
    </location>
</feature>
<dbReference type="EMBL" id="LDJL01000018">
    <property type="protein sequence ID" value="KRG67894.1"/>
    <property type="molecule type" value="Genomic_DNA"/>
</dbReference>
<dbReference type="InterPro" id="IPR007349">
    <property type="entry name" value="DUF418"/>
</dbReference>
<dbReference type="OrthoDB" id="9807744at2"/>
<evidence type="ECO:0000313" key="4">
    <source>
        <dbReference type="Proteomes" id="UP000052052"/>
    </source>
</evidence>
<dbReference type="PANTHER" id="PTHR30590:SF2">
    <property type="entry name" value="INNER MEMBRANE PROTEIN"/>
    <property type="match status" value="1"/>
</dbReference>
<dbReference type="AlphaFoldDB" id="A0A0R0CFT9"/>
<dbReference type="InterPro" id="IPR052529">
    <property type="entry name" value="Bact_Transport_Assoc"/>
</dbReference>
<proteinExistence type="predicted"/>
<feature type="transmembrane region" description="Helical" evidence="1">
    <location>
        <begin position="340"/>
        <end position="364"/>
    </location>
</feature>
<feature type="transmembrane region" description="Helical" evidence="1">
    <location>
        <begin position="66"/>
        <end position="91"/>
    </location>
</feature>
<dbReference type="RefSeq" id="WP_057660588.1">
    <property type="nucleotide sequence ID" value="NZ_LDJL01000018.1"/>
</dbReference>
<name>A0A0R0CFT9_9GAMM</name>
<keyword evidence="1" id="KW-1133">Transmembrane helix</keyword>
<feature type="transmembrane region" description="Helical" evidence="1">
    <location>
        <begin position="127"/>
        <end position="142"/>
    </location>
</feature>
<keyword evidence="4" id="KW-1185">Reference proteome</keyword>
<accession>A0A0R0CFT9</accession>
<keyword evidence="1" id="KW-0472">Membrane</keyword>
<feature type="transmembrane region" description="Helical" evidence="1">
    <location>
        <begin position="103"/>
        <end position="121"/>
    </location>
</feature>
<feature type="transmembrane region" description="Helical" evidence="1">
    <location>
        <begin position="27"/>
        <end position="46"/>
    </location>
</feature>
<feature type="transmembrane region" description="Helical" evidence="1">
    <location>
        <begin position="149"/>
        <end position="174"/>
    </location>
</feature>
<dbReference type="Proteomes" id="UP000052052">
    <property type="component" value="Unassembled WGS sequence"/>
</dbReference>